<keyword evidence="2" id="KW-0808">Transferase</keyword>
<accession>A0ABW1SYW2</accession>
<dbReference type="PANTHER" id="PTHR11735">
    <property type="entry name" value="TRNA N6-ADENOSINE THREONYLCARBAMOYLTRANSFERASE"/>
    <property type="match status" value="1"/>
</dbReference>
<dbReference type="RefSeq" id="WP_386764341.1">
    <property type="nucleotide sequence ID" value="NZ_JBHSTI010000008.1"/>
</dbReference>
<dbReference type="EMBL" id="JBHSTI010000008">
    <property type="protein sequence ID" value="MFC6237222.1"/>
    <property type="molecule type" value="Genomic_DNA"/>
</dbReference>
<proteinExistence type="predicted"/>
<keyword evidence="3" id="KW-1185">Reference proteome</keyword>
<dbReference type="Gene3D" id="3.30.420.40">
    <property type="match status" value="2"/>
</dbReference>
<dbReference type="PANTHER" id="PTHR11735:SF11">
    <property type="entry name" value="TRNA THREONYLCARBAMOYLADENOSINE BIOSYNTHESIS PROTEIN TSAB"/>
    <property type="match status" value="1"/>
</dbReference>
<feature type="domain" description="Gcp-like" evidence="1">
    <location>
        <begin position="31"/>
        <end position="145"/>
    </location>
</feature>
<dbReference type="GO" id="GO:0061711">
    <property type="term" value="F:tRNA N(6)-L-threonylcarbamoyladenine synthase activity"/>
    <property type="evidence" value="ECO:0007669"/>
    <property type="project" value="UniProtKB-EC"/>
</dbReference>
<dbReference type="EC" id="2.3.1.234" evidence="2"/>
<sequence length="222" mass="22967">MLLLVMDTSSAVITAAVHDGDSVVGAAVEHGAQSHGELLAPVIARALAEAGARPSDLTRVCTGVGPGPFTGLRVGIVTARVMAEALSIPVHGICSLDVLAFQAAAESGFTLGGFAVATDARRKEVYLRTYDRGGRPASDPLVVKPGDVDTALAEGPVAGPGAWLYPEVFADAREPRELDGAAMAELVAARIELGSPLLDPEPLYLRRPDAVANTGRKRVTQP</sequence>
<reference evidence="3" key="1">
    <citation type="journal article" date="2019" name="Int. J. Syst. Evol. Microbiol.">
        <title>The Global Catalogue of Microorganisms (GCM) 10K type strain sequencing project: providing services to taxonomists for standard genome sequencing and annotation.</title>
        <authorList>
            <consortium name="The Broad Institute Genomics Platform"/>
            <consortium name="The Broad Institute Genome Sequencing Center for Infectious Disease"/>
            <person name="Wu L."/>
            <person name="Ma J."/>
        </authorList>
    </citation>
    <scope>NUCLEOTIDE SEQUENCE [LARGE SCALE GENOMIC DNA]</scope>
    <source>
        <strain evidence="3">CGMCC 4.7317</strain>
    </source>
</reference>
<dbReference type="CDD" id="cd24032">
    <property type="entry name" value="ASKHA_NBD_TsaB"/>
    <property type="match status" value="1"/>
</dbReference>
<protein>
    <submittedName>
        <fullName evidence="2">tRNA (Adenosine(37)-N6)-threonylcarbamoyltransferase complex dimerization subunit type 1 TsaB</fullName>
        <ecNumber evidence="2">2.3.1.234</ecNumber>
    </submittedName>
</protein>
<keyword evidence="2" id="KW-0012">Acyltransferase</keyword>
<dbReference type="InterPro" id="IPR043129">
    <property type="entry name" value="ATPase_NBD"/>
</dbReference>
<dbReference type="InterPro" id="IPR000905">
    <property type="entry name" value="Gcp-like_dom"/>
</dbReference>
<evidence type="ECO:0000313" key="2">
    <source>
        <dbReference type="EMBL" id="MFC6237222.1"/>
    </source>
</evidence>
<dbReference type="SUPFAM" id="SSF53067">
    <property type="entry name" value="Actin-like ATPase domain"/>
    <property type="match status" value="2"/>
</dbReference>
<organism evidence="2 3">
    <name type="scientific">Longivirga aurantiaca</name>
    <dbReference type="NCBI Taxonomy" id="1837743"/>
    <lineage>
        <taxon>Bacteria</taxon>
        <taxon>Bacillati</taxon>
        <taxon>Actinomycetota</taxon>
        <taxon>Actinomycetes</taxon>
        <taxon>Sporichthyales</taxon>
        <taxon>Sporichthyaceae</taxon>
        <taxon>Longivirga</taxon>
    </lineage>
</organism>
<evidence type="ECO:0000259" key="1">
    <source>
        <dbReference type="Pfam" id="PF00814"/>
    </source>
</evidence>
<evidence type="ECO:0000313" key="3">
    <source>
        <dbReference type="Proteomes" id="UP001596138"/>
    </source>
</evidence>
<dbReference type="NCBIfam" id="TIGR03725">
    <property type="entry name" value="T6A_YeaZ"/>
    <property type="match status" value="1"/>
</dbReference>
<gene>
    <name evidence="2" type="primary">tsaB</name>
    <name evidence="2" type="ORF">ACFQGU_05005</name>
</gene>
<name>A0ABW1SYW2_9ACTN</name>
<dbReference type="InterPro" id="IPR022496">
    <property type="entry name" value="T6A_TsaB"/>
</dbReference>
<comment type="caution">
    <text evidence="2">The sequence shown here is derived from an EMBL/GenBank/DDBJ whole genome shotgun (WGS) entry which is preliminary data.</text>
</comment>
<dbReference type="Proteomes" id="UP001596138">
    <property type="component" value="Unassembled WGS sequence"/>
</dbReference>
<dbReference type="Pfam" id="PF00814">
    <property type="entry name" value="TsaD"/>
    <property type="match status" value="1"/>
</dbReference>